<evidence type="ECO:0000259" key="5">
    <source>
        <dbReference type="Pfam" id="PF00498"/>
    </source>
</evidence>
<feature type="compositionally biased region" description="Low complexity" evidence="4">
    <location>
        <begin position="557"/>
        <end position="566"/>
    </location>
</feature>
<keyword evidence="1" id="KW-0547">Nucleotide-binding</keyword>
<evidence type="ECO:0000313" key="8">
    <source>
        <dbReference type="Proteomes" id="UP000265618"/>
    </source>
</evidence>
<accession>A0A9K3D4W7</accession>
<evidence type="ECO:0000259" key="6">
    <source>
        <dbReference type="Pfam" id="PF12423"/>
    </source>
</evidence>
<comment type="caution">
    <text evidence="7">The sequence shown here is derived from an EMBL/GenBank/DDBJ whole genome shotgun (WGS) entry which is preliminary data.</text>
</comment>
<feature type="non-terminal residue" evidence="7">
    <location>
        <position position="1"/>
    </location>
</feature>
<dbReference type="AlphaFoldDB" id="A0A9K3D4W7"/>
<dbReference type="SUPFAM" id="SSF49562">
    <property type="entry name" value="C2 domain (Calcium/lipid-binding domain, CaLB)"/>
    <property type="match status" value="1"/>
</dbReference>
<dbReference type="SUPFAM" id="SSF49879">
    <property type="entry name" value="SMAD/FHA domain"/>
    <property type="match status" value="1"/>
</dbReference>
<reference evidence="7 8" key="1">
    <citation type="journal article" date="2018" name="PLoS ONE">
        <title>The draft genome of Kipferlia bialata reveals reductive genome evolution in fornicate parasites.</title>
        <authorList>
            <person name="Tanifuji G."/>
            <person name="Takabayashi S."/>
            <person name="Kume K."/>
            <person name="Takagi M."/>
            <person name="Nakayama T."/>
            <person name="Kamikawa R."/>
            <person name="Inagaki Y."/>
            <person name="Hashimoto T."/>
        </authorList>
    </citation>
    <scope>NUCLEOTIDE SEQUENCE [LARGE SCALE GENOMIC DNA]</scope>
    <source>
        <strain evidence="7">NY0173</strain>
    </source>
</reference>
<dbReference type="Gene3D" id="2.60.200.20">
    <property type="match status" value="1"/>
</dbReference>
<keyword evidence="8" id="KW-1185">Reference proteome</keyword>
<protein>
    <submittedName>
        <fullName evidence="7">Kinesin-like protein</fullName>
    </submittedName>
</protein>
<feature type="region of interest" description="Disordered" evidence="4">
    <location>
        <begin position="202"/>
        <end position="226"/>
    </location>
</feature>
<organism evidence="7 8">
    <name type="scientific">Kipferlia bialata</name>
    <dbReference type="NCBI Taxonomy" id="797122"/>
    <lineage>
        <taxon>Eukaryota</taxon>
        <taxon>Metamonada</taxon>
        <taxon>Carpediemonas-like organisms</taxon>
        <taxon>Kipferlia</taxon>
    </lineage>
</organism>
<dbReference type="Gene3D" id="2.60.40.150">
    <property type="entry name" value="C2 domain"/>
    <property type="match status" value="1"/>
</dbReference>
<dbReference type="Pfam" id="PF12423">
    <property type="entry name" value="KIF1B"/>
    <property type="match status" value="1"/>
</dbReference>
<feature type="region of interest" description="Disordered" evidence="4">
    <location>
        <begin position="527"/>
        <end position="546"/>
    </location>
</feature>
<evidence type="ECO:0000256" key="1">
    <source>
        <dbReference type="ARBA" id="ARBA00022741"/>
    </source>
</evidence>
<dbReference type="InterPro" id="IPR022140">
    <property type="entry name" value="Kinesin-like_KIF1-typ"/>
</dbReference>
<keyword evidence="2" id="KW-0067">ATP-binding</keyword>
<dbReference type="Proteomes" id="UP000265618">
    <property type="component" value="Unassembled WGS sequence"/>
</dbReference>
<evidence type="ECO:0000256" key="2">
    <source>
        <dbReference type="ARBA" id="ARBA00022840"/>
    </source>
</evidence>
<evidence type="ECO:0000256" key="4">
    <source>
        <dbReference type="SAM" id="MobiDB-lite"/>
    </source>
</evidence>
<dbReference type="InterPro" id="IPR000253">
    <property type="entry name" value="FHA_dom"/>
</dbReference>
<keyword evidence="3" id="KW-0505">Motor protein</keyword>
<feature type="region of interest" description="Disordered" evidence="4">
    <location>
        <begin position="484"/>
        <end position="510"/>
    </location>
</feature>
<gene>
    <name evidence="7" type="ORF">KIPB_009349</name>
</gene>
<proteinExistence type="predicted"/>
<evidence type="ECO:0000313" key="7">
    <source>
        <dbReference type="EMBL" id="GIQ87334.1"/>
    </source>
</evidence>
<name>A0A9K3D4W7_9EUKA</name>
<dbReference type="EMBL" id="BDIP01003147">
    <property type="protein sequence ID" value="GIQ87334.1"/>
    <property type="molecule type" value="Genomic_DNA"/>
</dbReference>
<dbReference type="GO" id="GO:0005524">
    <property type="term" value="F:ATP binding"/>
    <property type="evidence" value="ECO:0007669"/>
    <property type="project" value="UniProtKB-KW"/>
</dbReference>
<feature type="domain" description="FHA" evidence="5">
    <location>
        <begin position="2"/>
        <end position="79"/>
    </location>
</feature>
<dbReference type="Pfam" id="PF00498">
    <property type="entry name" value="FHA"/>
    <property type="match status" value="1"/>
</dbReference>
<feature type="domain" description="Kinesin-like KIF1-type" evidence="6">
    <location>
        <begin position="296"/>
        <end position="340"/>
    </location>
</feature>
<dbReference type="PANTHER" id="PTHR47117">
    <property type="entry name" value="STAR-RELATED LIPID TRANSFER PROTEIN 9"/>
    <property type="match status" value="1"/>
</dbReference>
<dbReference type="InterPro" id="IPR008984">
    <property type="entry name" value="SMAD_FHA_dom_sf"/>
</dbReference>
<feature type="compositionally biased region" description="Low complexity" evidence="4">
    <location>
        <begin position="657"/>
        <end position="666"/>
    </location>
</feature>
<dbReference type="InterPro" id="IPR035892">
    <property type="entry name" value="C2_domain_sf"/>
</dbReference>
<feature type="region of interest" description="Disordered" evidence="4">
    <location>
        <begin position="554"/>
        <end position="666"/>
    </location>
</feature>
<dbReference type="OrthoDB" id="3176171at2759"/>
<evidence type="ECO:0000256" key="3">
    <source>
        <dbReference type="ARBA" id="ARBA00023175"/>
    </source>
</evidence>
<sequence length="726" mass="78468">MADVLIGGIGIAPRHCVISLKDGSVDADLEVVDPVTAGIAAGRAVYIECISNRNLCVNGEPVEEGANVQLRHGDRILIGTGNLFKYNDPAAALAAKEYAEAQGLNYKAPVLDYAFAQREYSAKQAAAAGIALEAEADAEEKERAAQMAEQMEAVNAEKERVRQELEAERSRIAALLEDKTRGDAETAALQAQLAEQLEKAKIAEREGRERENEAREAARKERDRKELEETISQVLPMVNEVNIVGEEFGLPVRFSVELRTEIYQSAGKDHKRSVVYVSLTDEDTGRETLWPSAKFIQRGYRIRELYAEALENGVDETLAELTQEEDPFYDGDSAAQLIGSATVYLPFLWYCMPHDTTTRIFSSAGGSDDSKGQIHCVLEPVIPEGVDEDTLDDGALYELGTEASIRVRILDITGLSPKLCKDVYVKYKFFLGDYTETPPVMGGNVDPEFNYEEVFTVTSTQQFQDYLQNGMVVFEVWGHHTTEARPVTSSASRKSTKRISVPVGGMGRGNNLLREAQADLAGEATGNLFEGESPLSKASSDTEQSDFDTVPISMERSSSQLAGSSSTLREPQSEAEPAEPSEPVSAPTPAPSTRDTPSRPPQQAEVVPERAAEPAPRASEVYEQPMATKPVADRPAPPAAVSVSPSVPVSPSPARPTPQAQAQAPVAAAPAVDTAALPMDDPLAGVVLPEGAVIKTKTVIQNGKEVQVRYIEMATQPKGSGVCSLM</sequence>